<comment type="catalytic activity">
    <reaction evidence="5">
        <text>RNA(n+1) + phosphate = RNA(n) + a ribonucleoside 5'-diphosphate</text>
        <dbReference type="Rhea" id="RHEA:22096"/>
        <dbReference type="Rhea" id="RHEA-COMP:14527"/>
        <dbReference type="Rhea" id="RHEA-COMP:17342"/>
        <dbReference type="ChEBI" id="CHEBI:43474"/>
        <dbReference type="ChEBI" id="CHEBI:57930"/>
        <dbReference type="ChEBI" id="CHEBI:140395"/>
        <dbReference type="EC" id="2.7.7.8"/>
    </reaction>
</comment>
<keyword evidence="4 5" id="KW-0694">RNA-binding</keyword>
<keyword evidence="5" id="KW-0460">Magnesium</keyword>
<comment type="cofactor">
    <cofactor evidence="5">
        <name>Mg(2+)</name>
        <dbReference type="ChEBI" id="CHEBI:18420"/>
    </cofactor>
</comment>
<dbReference type="Pfam" id="PF00575">
    <property type="entry name" value="S1"/>
    <property type="match status" value="1"/>
</dbReference>
<dbReference type="InterPro" id="IPR015847">
    <property type="entry name" value="ExoRNase_PH_dom2"/>
</dbReference>
<keyword evidence="5" id="KW-0479">Metal-binding</keyword>
<dbReference type="SUPFAM" id="SSF54211">
    <property type="entry name" value="Ribosomal protein S5 domain 2-like"/>
    <property type="match status" value="2"/>
</dbReference>
<evidence type="ECO:0000256" key="2">
    <source>
        <dbReference type="ARBA" id="ARBA00022679"/>
    </source>
</evidence>
<dbReference type="EMBL" id="MEZX01000002">
    <property type="protein sequence ID" value="OGD64989.1"/>
    <property type="molecule type" value="Genomic_DNA"/>
</dbReference>
<dbReference type="PROSITE" id="PS50084">
    <property type="entry name" value="KH_TYPE_1"/>
    <property type="match status" value="1"/>
</dbReference>
<dbReference type="PROSITE" id="PS50126">
    <property type="entry name" value="S1"/>
    <property type="match status" value="1"/>
</dbReference>
<feature type="binding site" evidence="5">
    <location>
        <position position="477"/>
    </location>
    <ligand>
        <name>Mg(2+)</name>
        <dbReference type="ChEBI" id="CHEBI:18420"/>
    </ligand>
</feature>
<evidence type="ECO:0000313" key="8">
    <source>
        <dbReference type="Proteomes" id="UP000177481"/>
    </source>
</evidence>
<dbReference type="Pfam" id="PF03725">
    <property type="entry name" value="RNase_PH_C"/>
    <property type="match status" value="1"/>
</dbReference>
<comment type="similarity">
    <text evidence="1 5">Belongs to the polyribonucleotide nucleotidyltransferase family.</text>
</comment>
<dbReference type="SUPFAM" id="SSF54791">
    <property type="entry name" value="Eukaryotic type KH-domain (KH-domain type I)"/>
    <property type="match status" value="1"/>
</dbReference>
<dbReference type="InterPro" id="IPR036612">
    <property type="entry name" value="KH_dom_type_1_sf"/>
</dbReference>
<dbReference type="Proteomes" id="UP000177481">
    <property type="component" value="Unassembled WGS sequence"/>
</dbReference>
<dbReference type="SUPFAM" id="SSF50249">
    <property type="entry name" value="Nucleic acid-binding proteins"/>
    <property type="match status" value="1"/>
</dbReference>
<dbReference type="SMART" id="SM00316">
    <property type="entry name" value="S1"/>
    <property type="match status" value="1"/>
</dbReference>
<dbReference type="InterPro" id="IPR015848">
    <property type="entry name" value="PNPase_PH_RNA-bd_bac/org-type"/>
</dbReference>
<dbReference type="AlphaFoldDB" id="A0A1F5EC43"/>
<dbReference type="GO" id="GO:0006402">
    <property type="term" value="P:mRNA catabolic process"/>
    <property type="evidence" value="ECO:0007669"/>
    <property type="project" value="UniProtKB-UniRule"/>
</dbReference>
<comment type="function">
    <text evidence="5">Involved in mRNA degradation. Catalyzes the phosphorolysis of single-stranded polyribonucleotides processively in the 3'- to 5'-direction.</text>
</comment>
<dbReference type="InterPro" id="IPR036456">
    <property type="entry name" value="PNPase_PH_RNA-bd_sf"/>
</dbReference>
<dbReference type="Pfam" id="PF03726">
    <property type="entry name" value="PNPase"/>
    <property type="match status" value="1"/>
</dbReference>
<dbReference type="InterPro" id="IPR003029">
    <property type="entry name" value="S1_domain"/>
</dbReference>
<dbReference type="InterPro" id="IPR001247">
    <property type="entry name" value="ExoRNase_PH_dom1"/>
</dbReference>
<evidence type="ECO:0000256" key="4">
    <source>
        <dbReference type="ARBA" id="ARBA00022884"/>
    </source>
</evidence>
<dbReference type="FunFam" id="3.30.1370.10:FF:000001">
    <property type="entry name" value="Polyribonucleotide nucleotidyltransferase"/>
    <property type="match status" value="1"/>
</dbReference>
<dbReference type="STRING" id="1797471.A3A71_00330"/>
<dbReference type="InterPro" id="IPR012162">
    <property type="entry name" value="PNPase"/>
</dbReference>
<accession>A0A1F5EC43</accession>
<dbReference type="InterPro" id="IPR027408">
    <property type="entry name" value="PNPase/RNase_PH_dom_sf"/>
</dbReference>
<dbReference type="GO" id="GO:0000175">
    <property type="term" value="F:3'-5'-RNA exonuclease activity"/>
    <property type="evidence" value="ECO:0007669"/>
    <property type="project" value="TreeGrafter"/>
</dbReference>
<dbReference type="GO" id="GO:0000287">
    <property type="term" value="F:magnesium ion binding"/>
    <property type="evidence" value="ECO:0007669"/>
    <property type="project" value="UniProtKB-UniRule"/>
</dbReference>
<keyword evidence="5" id="KW-0963">Cytoplasm</keyword>
<reference evidence="7 8" key="1">
    <citation type="journal article" date="2016" name="Nat. Commun.">
        <title>Thousands of microbial genomes shed light on interconnected biogeochemical processes in an aquifer system.</title>
        <authorList>
            <person name="Anantharaman K."/>
            <person name="Brown C.T."/>
            <person name="Hug L.A."/>
            <person name="Sharon I."/>
            <person name="Castelle C.J."/>
            <person name="Probst A.J."/>
            <person name="Thomas B.C."/>
            <person name="Singh A."/>
            <person name="Wilkins M.J."/>
            <person name="Karaoz U."/>
            <person name="Brodie E.L."/>
            <person name="Williams K.H."/>
            <person name="Hubbard S.S."/>
            <person name="Banfield J.F."/>
        </authorList>
    </citation>
    <scope>NUCLEOTIDE SEQUENCE [LARGE SCALE GENOMIC DNA]</scope>
</reference>
<comment type="caution">
    <text evidence="7">The sequence shown here is derived from an EMBL/GenBank/DDBJ whole genome shotgun (WGS) entry which is preliminary data.</text>
</comment>
<dbReference type="PANTHER" id="PTHR11252:SF0">
    <property type="entry name" value="POLYRIBONUCLEOTIDE NUCLEOTIDYLTRANSFERASE 1, MITOCHONDRIAL"/>
    <property type="match status" value="1"/>
</dbReference>
<feature type="domain" description="S1 motif" evidence="6">
    <location>
        <begin position="617"/>
        <end position="694"/>
    </location>
</feature>
<gene>
    <name evidence="5" type="primary">pnp</name>
    <name evidence="7" type="ORF">A3A71_00330</name>
</gene>
<dbReference type="InterPro" id="IPR036345">
    <property type="entry name" value="ExoRNase_PH_dom2_sf"/>
</dbReference>
<dbReference type="CDD" id="cd11364">
    <property type="entry name" value="RNase_PH_PNPase_2"/>
    <property type="match status" value="1"/>
</dbReference>
<dbReference type="GO" id="GO:0004654">
    <property type="term" value="F:polyribonucleotide nucleotidyltransferase activity"/>
    <property type="evidence" value="ECO:0007669"/>
    <property type="project" value="UniProtKB-UniRule"/>
</dbReference>
<keyword evidence="3 5" id="KW-0548">Nucleotidyltransferase</keyword>
<dbReference type="Gene3D" id="2.40.50.140">
    <property type="entry name" value="Nucleic acid-binding proteins"/>
    <property type="match status" value="1"/>
</dbReference>
<feature type="binding site" evidence="5">
    <location>
        <position position="483"/>
    </location>
    <ligand>
        <name>Mg(2+)</name>
        <dbReference type="ChEBI" id="CHEBI:18420"/>
    </ligand>
</feature>
<dbReference type="Pfam" id="PF01138">
    <property type="entry name" value="RNase_PH"/>
    <property type="match status" value="2"/>
</dbReference>
<dbReference type="SUPFAM" id="SSF46915">
    <property type="entry name" value="Polynucleotide phosphorylase/guanosine pentaphosphate synthase (PNPase/GPSI), domain 3"/>
    <property type="match status" value="1"/>
</dbReference>
<dbReference type="GO" id="GO:0006396">
    <property type="term" value="P:RNA processing"/>
    <property type="evidence" value="ECO:0007669"/>
    <property type="project" value="InterPro"/>
</dbReference>
<dbReference type="SUPFAM" id="SSF55666">
    <property type="entry name" value="Ribonuclease PH domain 2-like"/>
    <property type="match status" value="2"/>
</dbReference>
<dbReference type="EC" id="2.7.7.8" evidence="5"/>
<comment type="subcellular location">
    <subcellularLocation>
        <location evidence="5">Cytoplasm</location>
    </subcellularLocation>
</comment>
<keyword evidence="2 5" id="KW-0808">Transferase</keyword>
<organism evidence="7 8">
    <name type="scientific">Candidatus Berkelbacteria bacterium RIFCSPLOWO2_01_FULL_50_28</name>
    <dbReference type="NCBI Taxonomy" id="1797471"/>
    <lineage>
        <taxon>Bacteria</taxon>
        <taxon>Candidatus Berkelbacteria</taxon>
    </lineage>
</organism>
<evidence type="ECO:0000256" key="1">
    <source>
        <dbReference type="ARBA" id="ARBA00007404"/>
    </source>
</evidence>
<dbReference type="GO" id="GO:0005829">
    <property type="term" value="C:cytosol"/>
    <property type="evidence" value="ECO:0007669"/>
    <property type="project" value="TreeGrafter"/>
</dbReference>
<dbReference type="InterPro" id="IPR012340">
    <property type="entry name" value="NA-bd_OB-fold"/>
</dbReference>
<dbReference type="NCBIfam" id="NF008805">
    <property type="entry name" value="PRK11824.1"/>
    <property type="match status" value="1"/>
</dbReference>
<dbReference type="NCBIfam" id="TIGR03591">
    <property type="entry name" value="polynuc_phos"/>
    <property type="match status" value="1"/>
</dbReference>
<evidence type="ECO:0000256" key="3">
    <source>
        <dbReference type="ARBA" id="ARBA00022695"/>
    </source>
</evidence>
<sequence>MKKVTVPYGEADLVIESGKLAKQADGSVTLRCGDTVILATACVADKPKEGADFFPLTIDYEERMYAAGKISSSKFMKREGRPSEEAVLRGRLIDRSIRPMFPKGFRREVQVIVTTLSYDDNHDIAAMAVIGASCALLQTNAPFEGPVAAVRVGLKDDKFILNPTVAELAEGDLDLLASGTEHKITMIEVASREIPEAKMEEALTFAQKAIAEAIEPQRGFINQDKEKIVHVDPEHIGEVKKFAWDELQKIVTEIDLAKRHDMLKELEATAIEKFAETFNEKQVVEAIDTAFLKAIRALILDSKKRPDGRKMDEVRPLDIEVGILPRVHGSGLFNRGETQALTLVTLAGPGQEQHIDTMGDFGTKRYIHHYNFPPYATGEIKRLGGMNRREIGHGALAEKALEPMIPAKADFPYTIRLVSEILGSNGSSSMAATCGSTLALMDAGVPIIKPVAGIAMGMVASSDDDFQVLTDLQGLEDFAGEMDFKIAGTQLGITAIQLDVKNKGLTAEMIHATLVAALKGREEIMAAMLKVIAKPREELSKYAPRIITTQIDPEKIGELIGPGGKTINGIIDAQGGREILNIDIDDDGTVMITSNDAAKAEEVKAIVESIGKPVVVGEEFEGTVVNIQKDRMSGKEIGAIVQLSPNKDGMIHISALGNGQFVEKVSDVVKVGDKVKVKVKDVDADKGRISLVRIG</sequence>
<dbReference type="CDD" id="cd02393">
    <property type="entry name" value="KH-I_PNPase"/>
    <property type="match status" value="1"/>
</dbReference>
<proteinExistence type="inferred from homology"/>
<protein>
    <recommendedName>
        <fullName evidence="5">Polyribonucleotide nucleotidyltransferase</fullName>
        <ecNumber evidence="5">2.7.7.8</ecNumber>
    </recommendedName>
    <alternativeName>
        <fullName evidence="5">Polynucleotide phosphorylase</fullName>
        <shortName evidence="5">PNPase</shortName>
    </alternativeName>
</protein>
<dbReference type="PANTHER" id="PTHR11252">
    <property type="entry name" value="POLYRIBONUCLEOTIDE NUCLEOTIDYLTRANSFERASE"/>
    <property type="match status" value="1"/>
</dbReference>
<dbReference type="Gene3D" id="3.30.230.70">
    <property type="entry name" value="GHMP Kinase, N-terminal domain"/>
    <property type="match status" value="2"/>
</dbReference>
<dbReference type="Gene3D" id="3.30.1370.10">
    <property type="entry name" value="K Homology domain, type 1"/>
    <property type="match status" value="1"/>
</dbReference>
<evidence type="ECO:0000256" key="5">
    <source>
        <dbReference type="HAMAP-Rule" id="MF_01595"/>
    </source>
</evidence>
<evidence type="ECO:0000313" key="7">
    <source>
        <dbReference type="EMBL" id="OGD64989.1"/>
    </source>
</evidence>
<name>A0A1F5EC43_9BACT</name>
<dbReference type="InterPro" id="IPR020568">
    <property type="entry name" value="Ribosomal_Su5_D2-typ_SF"/>
</dbReference>
<dbReference type="GO" id="GO:0003723">
    <property type="term" value="F:RNA binding"/>
    <property type="evidence" value="ECO:0007669"/>
    <property type="project" value="UniProtKB-UniRule"/>
</dbReference>
<dbReference type="FunFam" id="3.30.230.70:FF:000001">
    <property type="entry name" value="Polyribonucleotide nucleotidyltransferase"/>
    <property type="match status" value="1"/>
</dbReference>
<evidence type="ECO:0000259" key="6">
    <source>
        <dbReference type="PROSITE" id="PS50126"/>
    </source>
</evidence>
<dbReference type="PIRSF" id="PIRSF005499">
    <property type="entry name" value="PNPase"/>
    <property type="match status" value="1"/>
</dbReference>
<dbReference type="HAMAP" id="MF_01595">
    <property type="entry name" value="PNPase"/>
    <property type="match status" value="1"/>
</dbReference>